<evidence type="ECO:0000256" key="1">
    <source>
        <dbReference type="ARBA" id="ARBA00004123"/>
    </source>
</evidence>
<feature type="non-terminal residue" evidence="9">
    <location>
        <position position="402"/>
    </location>
</feature>
<keyword evidence="10" id="KW-1185">Reference proteome</keyword>
<evidence type="ECO:0000313" key="10">
    <source>
        <dbReference type="Proteomes" id="UP000054359"/>
    </source>
</evidence>
<name>A0A087U1R5_STEMI</name>
<dbReference type="GO" id="GO:0003677">
    <property type="term" value="F:DNA binding"/>
    <property type="evidence" value="ECO:0007669"/>
    <property type="project" value="UniProtKB-KW"/>
</dbReference>
<comment type="subcellular location">
    <subcellularLocation>
        <location evidence="1">Nucleus</location>
    </subcellularLocation>
</comment>
<dbReference type="STRING" id="407821.A0A087U1R5"/>
<dbReference type="InterPro" id="IPR017393">
    <property type="entry name" value="Sfh1/SNF5"/>
</dbReference>
<keyword evidence="4" id="KW-0238">DNA-binding</keyword>
<evidence type="ECO:0000313" key="9">
    <source>
        <dbReference type="EMBL" id="KFM71304.1"/>
    </source>
</evidence>
<dbReference type="InterPro" id="IPR048664">
    <property type="entry name" value="INI1_DNA-bd"/>
</dbReference>
<dbReference type="InterPro" id="IPR006939">
    <property type="entry name" value="SNF5"/>
</dbReference>
<keyword evidence="5" id="KW-0010">Activator</keyword>
<dbReference type="GO" id="GO:0000228">
    <property type="term" value="C:nuclear chromosome"/>
    <property type="evidence" value="ECO:0007669"/>
    <property type="project" value="InterPro"/>
</dbReference>
<reference evidence="9 10" key="1">
    <citation type="submission" date="2013-11" db="EMBL/GenBank/DDBJ databases">
        <title>Genome sequencing of Stegodyphus mimosarum.</title>
        <authorList>
            <person name="Bechsgaard J."/>
        </authorList>
    </citation>
    <scope>NUCLEOTIDE SEQUENCE [LARGE SCALE GENOMIC DNA]</scope>
</reference>
<keyword evidence="3" id="KW-0805">Transcription regulation</keyword>
<protein>
    <submittedName>
        <fullName evidence="9">SWI/SNF-related matrix-associated actin-dependent regulator of chromatin subfamily B member 1</fullName>
    </submittedName>
</protein>
<evidence type="ECO:0000256" key="5">
    <source>
        <dbReference type="ARBA" id="ARBA00023159"/>
    </source>
</evidence>
<dbReference type="PANTHER" id="PTHR10019">
    <property type="entry name" value="SNF5"/>
    <property type="match status" value="1"/>
</dbReference>
<dbReference type="OMA" id="PPWVPTM"/>
<dbReference type="OrthoDB" id="515064at2759"/>
<organism evidence="9 10">
    <name type="scientific">Stegodyphus mimosarum</name>
    <name type="common">African social velvet spider</name>
    <dbReference type="NCBI Taxonomy" id="407821"/>
    <lineage>
        <taxon>Eukaryota</taxon>
        <taxon>Metazoa</taxon>
        <taxon>Ecdysozoa</taxon>
        <taxon>Arthropoda</taxon>
        <taxon>Chelicerata</taxon>
        <taxon>Arachnida</taxon>
        <taxon>Araneae</taxon>
        <taxon>Araneomorphae</taxon>
        <taxon>Entelegynae</taxon>
        <taxon>Eresoidea</taxon>
        <taxon>Eresidae</taxon>
        <taxon>Stegodyphus</taxon>
    </lineage>
</organism>
<feature type="domain" description="SWI/SNF Subunit INI1 DNA binding" evidence="8">
    <location>
        <begin position="9"/>
        <end position="71"/>
    </location>
</feature>
<keyword evidence="6" id="KW-0804">Transcription</keyword>
<dbReference type="Proteomes" id="UP000054359">
    <property type="component" value="Unassembled WGS sequence"/>
</dbReference>
<evidence type="ECO:0000256" key="4">
    <source>
        <dbReference type="ARBA" id="ARBA00023125"/>
    </source>
</evidence>
<evidence type="ECO:0000256" key="3">
    <source>
        <dbReference type="ARBA" id="ARBA00023015"/>
    </source>
</evidence>
<dbReference type="Pfam" id="PF21459">
    <property type="entry name" value="INI1_DNA-bd"/>
    <property type="match status" value="2"/>
</dbReference>
<accession>A0A087U1R5</accession>
<evidence type="ECO:0000259" key="8">
    <source>
        <dbReference type="Pfam" id="PF21459"/>
    </source>
</evidence>
<dbReference type="GO" id="GO:0006338">
    <property type="term" value="P:chromatin remodeling"/>
    <property type="evidence" value="ECO:0007669"/>
    <property type="project" value="InterPro"/>
</dbReference>
<gene>
    <name evidence="9" type="ORF">X975_09504</name>
</gene>
<dbReference type="PIRSF" id="PIRSF038126">
    <property type="entry name" value="SWI_SNF"/>
    <property type="match status" value="1"/>
</dbReference>
<comment type="similarity">
    <text evidence="2">Belongs to the SNF5 family.</text>
</comment>
<evidence type="ECO:0000256" key="6">
    <source>
        <dbReference type="ARBA" id="ARBA00023163"/>
    </source>
</evidence>
<dbReference type="AlphaFoldDB" id="A0A087U1R5"/>
<proteinExistence type="inferred from homology"/>
<dbReference type="CDD" id="cd21086">
    <property type="entry name" value="WH_NTD_SMARCB1"/>
    <property type="match status" value="1"/>
</dbReference>
<keyword evidence="7" id="KW-0539">Nucleus</keyword>
<dbReference type="Pfam" id="PF04855">
    <property type="entry name" value="SNF5"/>
    <property type="match status" value="1"/>
</dbReference>
<feature type="domain" description="SWI/SNF Subunit INI1 DNA binding" evidence="8">
    <location>
        <begin position="99"/>
        <end position="123"/>
    </location>
</feature>
<evidence type="ECO:0000256" key="2">
    <source>
        <dbReference type="ARBA" id="ARBA00010239"/>
    </source>
</evidence>
<evidence type="ECO:0000256" key="7">
    <source>
        <dbReference type="ARBA" id="ARBA00023242"/>
    </source>
</evidence>
<dbReference type="EMBL" id="KK117741">
    <property type="protein sequence ID" value="KFM71304.1"/>
    <property type="molecule type" value="Genomic_DNA"/>
</dbReference>
<sequence length="402" mass="46045">MTMRTFGEKPIAFQLEENGEYYYIGSEVGNYLRMFRGSLYKRYPSLWRRLVTVDERRKIASLGLSTRTMGIDAKNRLLKKAGTVNPDDPNIPPDLKGLGPHSLATNITLLRATEVDEIFEGKDEKYRAVSISTEPPVSREIKTKRSTWMPTMPNSSHHLDAVPCSTPVNRNRISHKKVRTFPLLYDDLEPSVIHENSTQTEVLVPVRLDMEIEGHKLRDTFTWNKNESLITPEQFAEALCDDLDLPPLSFVPAIAQSIRQQIDAFPTDNLLDEQADQRVILKLNIHVGNISLVDQFEWDMSEKENSPEVFANKLCSELGLGGEFCTAIAYSIRGQLSWHQRTYAFSEAPLPTVDIPYRNQSEADQWCPFLETLTDAEMEKKIRDQDRNTRRMRRLANTAPSW</sequence>